<keyword evidence="2" id="KW-0238">DNA-binding</keyword>
<keyword evidence="1" id="KW-0805">Transcription regulation</keyword>
<evidence type="ECO:0000313" key="6">
    <source>
        <dbReference type="Proteomes" id="UP000186341"/>
    </source>
</evidence>
<evidence type="ECO:0000256" key="3">
    <source>
        <dbReference type="ARBA" id="ARBA00023163"/>
    </source>
</evidence>
<sequence length="244" mass="28003">MKSFAENLKEQRIERGFTKKEFAEYMGIPFDTYKAYEQGSRTPKIEVILNFAKALNVSVDYLVGMDEEKNHLSPNLMFNSDEEEQLIRKFRLVNPRLQRVVMEILDVAIDFLESDSDQEAYPIPMIEKRYYYGRPSAGAGNGALDLDGIIRIRDSRDARKADFVLQVDGRSMEPEFKDGDFVLVKSQDDIEDGEIGIWCVDGEIYIKEKNGNTLHSLNPEYEDVPLTDFSDIRCYGKVIGKAEI</sequence>
<dbReference type="SUPFAM" id="SSF47413">
    <property type="entry name" value="lambda repressor-like DNA-binding domains"/>
    <property type="match status" value="1"/>
</dbReference>
<dbReference type="CDD" id="cd06529">
    <property type="entry name" value="S24_LexA-like"/>
    <property type="match status" value="1"/>
</dbReference>
<name>A0A1U7NHU5_9FIRM</name>
<dbReference type="RefSeq" id="WP_075818184.1">
    <property type="nucleotide sequence ID" value="NZ_CAJUTZ010000027.1"/>
</dbReference>
<dbReference type="SUPFAM" id="SSF51306">
    <property type="entry name" value="LexA/Signal peptidase"/>
    <property type="match status" value="1"/>
</dbReference>
<dbReference type="InterPro" id="IPR010982">
    <property type="entry name" value="Lambda_DNA-bd_dom_sf"/>
</dbReference>
<organism evidence="5 6">
    <name type="scientific">Ileibacterium valens</name>
    <dbReference type="NCBI Taxonomy" id="1862668"/>
    <lineage>
        <taxon>Bacteria</taxon>
        <taxon>Bacillati</taxon>
        <taxon>Bacillota</taxon>
        <taxon>Erysipelotrichia</taxon>
        <taxon>Erysipelotrichales</taxon>
        <taxon>Erysipelotrichaceae</taxon>
        <taxon>Ileibacterium</taxon>
    </lineage>
</organism>
<dbReference type="InterPro" id="IPR001387">
    <property type="entry name" value="Cro/C1-type_HTH"/>
</dbReference>
<evidence type="ECO:0000313" key="5">
    <source>
        <dbReference type="EMBL" id="OLU41650.1"/>
    </source>
</evidence>
<gene>
    <name evidence="5" type="ORF">BO222_02810</name>
</gene>
<accession>A0A1U7NHU5</accession>
<dbReference type="GeneID" id="82202160"/>
<dbReference type="InterPro" id="IPR036286">
    <property type="entry name" value="LexA/Signal_pep-like_sf"/>
</dbReference>
<dbReference type="PANTHER" id="PTHR40661:SF1">
    <property type="entry name" value="HTH CRO_C1-TYPE DOMAIN-CONTAINING PROTEIN"/>
    <property type="match status" value="1"/>
</dbReference>
<dbReference type="CDD" id="cd00093">
    <property type="entry name" value="HTH_XRE"/>
    <property type="match status" value="1"/>
</dbReference>
<dbReference type="InterPro" id="IPR039418">
    <property type="entry name" value="LexA-like"/>
</dbReference>
<dbReference type="Gene3D" id="1.10.260.40">
    <property type="entry name" value="lambda repressor-like DNA-binding domains"/>
    <property type="match status" value="1"/>
</dbReference>
<dbReference type="Pfam" id="PF00717">
    <property type="entry name" value="Peptidase_S24"/>
    <property type="match status" value="1"/>
</dbReference>
<dbReference type="PROSITE" id="PS50943">
    <property type="entry name" value="HTH_CROC1"/>
    <property type="match status" value="1"/>
</dbReference>
<dbReference type="Pfam" id="PF01381">
    <property type="entry name" value="HTH_3"/>
    <property type="match status" value="1"/>
</dbReference>
<dbReference type="Gene3D" id="2.10.109.10">
    <property type="entry name" value="Umud Fragment, subunit A"/>
    <property type="match status" value="1"/>
</dbReference>
<reference evidence="5 6" key="1">
    <citation type="submission" date="2016-11" db="EMBL/GenBank/DDBJ databases">
        <title>Description of two novel members of the family Erysipelotrichaceae: Ileibacterium lipovorans gen. nov., sp. nov. and Dubosiella newyorkensis, gen. nov., sp. nov.</title>
        <authorList>
            <person name="Cox L.M."/>
            <person name="Sohn J."/>
            <person name="Tyrrell K.L."/>
            <person name="Citron D.M."/>
            <person name="Lawson P.A."/>
            <person name="Patel N.B."/>
            <person name="Iizumi T."/>
            <person name="Perez-Perez G.I."/>
            <person name="Goldstein E.J."/>
            <person name="Blaser M.J."/>
        </authorList>
    </citation>
    <scope>NUCLEOTIDE SEQUENCE [LARGE SCALE GENOMIC DNA]</scope>
    <source>
        <strain evidence="5 6">NYU-BL-A3</strain>
    </source>
</reference>
<dbReference type="Proteomes" id="UP000186341">
    <property type="component" value="Unassembled WGS sequence"/>
</dbReference>
<keyword evidence="3" id="KW-0804">Transcription</keyword>
<evidence type="ECO:0000256" key="2">
    <source>
        <dbReference type="ARBA" id="ARBA00023125"/>
    </source>
</evidence>
<keyword evidence="6" id="KW-1185">Reference proteome</keyword>
<dbReference type="AlphaFoldDB" id="A0A1U7NHU5"/>
<proteinExistence type="predicted"/>
<comment type="caution">
    <text evidence="5">The sequence shown here is derived from an EMBL/GenBank/DDBJ whole genome shotgun (WGS) entry which is preliminary data.</text>
</comment>
<dbReference type="OrthoDB" id="2475196at2"/>
<dbReference type="PANTHER" id="PTHR40661">
    <property type="match status" value="1"/>
</dbReference>
<protein>
    <recommendedName>
        <fullName evidence="4">HTH cro/C1-type domain-containing protein</fullName>
    </recommendedName>
</protein>
<evidence type="ECO:0000259" key="4">
    <source>
        <dbReference type="PROSITE" id="PS50943"/>
    </source>
</evidence>
<dbReference type="GO" id="GO:0003677">
    <property type="term" value="F:DNA binding"/>
    <property type="evidence" value="ECO:0007669"/>
    <property type="project" value="UniProtKB-KW"/>
</dbReference>
<dbReference type="EMBL" id="MPJW01000078">
    <property type="protein sequence ID" value="OLU41650.1"/>
    <property type="molecule type" value="Genomic_DNA"/>
</dbReference>
<dbReference type="InterPro" id="IPR015927">
    <property type="entry name" value="Peptidase_S24_S26A/B/C"/>
</dbReference>
<feature type="domain" description="HTH cro/C1-type" evidence="4">
    <location>
        <begin position="8"/>
        <end position="62"/>
    </location>
</feature>
<evidence type="ECO:0000256" key="1">
    <source>
        <dbReference type="ARBA" id="ARBA00023015"/>
    </source>
</evidence>
<dbReference type="SMART" id="SM00530">
    <property type="entry name" value="HTH_XRE"/>
    <property type="match status" value="1"/>
</dbReference>